<keyword evidence="3" id="KW-1185">Reference proteome</keyword>
<reference evidence="2" key="1">
    <citation type="submission" date="2021-01" db="EMBL/GenBank/DDBJ databases">
        <authorList>
            <consortium name="Genoscope - CEA"/>
            <person name="William W."/>
        </authorList>
    </citation>
    <scope>NUCLEOTIDE SEQUENCE</scope>
</reference>
<sequence>MKQIDQKEQQFNEVGEEIITEIIQRVDNNFKKLNKFMQQYSDKQVILLCGNTGAGKSTLYNWLLGAKFEINEGYLEVIQTHEDMYVSKIGSTSTSITQTSIYAYIQELDHVLIDLPGFASTISDYHKLFIDVLFQKITESFNTKIVYVLDSSSKVLQNRGADFIQFIQSSLGNNQHSTQKINFIINQYNEDGSDEDQINRVRQQLSSRNEFKAGLPKNIQIVRKIKNQEMIDQVFSIKKKQDIIQSLIQSEPIKIQLQHVTQLSSSDIVNNYLMNKSTIYFKELKEKSLKIQEMIDNKHIFKITIPKKQEETNSDSSLPQTIESLYMLYTCLISNQPSDIKDDEDFQNFKKIFQYFLRYQSSFNCYFCLNSLENGEITRFNSIIDYLQKTQDKTQTSNMNKKLDQFQINPEIPDIEQIQKKQHKWIKIFEDVYYFVVIIAKTVLIITAKKE</sequence>
<dbReference type="Proteomes" id="UP000692954">
    <property type="component" value="Unassembled WGS sequence"/>
</dbReference>
<name>A0A8S1RCW3_9CILI</name>
<feature type="domain" description="G" evidence="1">
    <location>
        <begin position="46"/>
        <end position="157"/>
    </location>
</feature>
<comment type="caution">
    <text evidence="2">The sequence shown here is derived from an EMBL/GenBank/DDBJ whole genome shotgun (WGS) entry which is preliminary data.</text>
</comment>
<gene>
    <name evidence="2" type="ORF">PSON_ATCC_30995.1.T1590116</name>
</gene>
<accession>A0A8S1RCW3</accession>
<evidence type="ECO:0000259" key="1">
    <source>
        <dbReference type="Pfam" id="PF01926"/>
    </source>
</evidence>
<evidence type="ECO:0000313" key="3">
    <source>
        <dbReference type="Proteomes" id="UP000692954"/>
    </source>
</evidence>
<dbReference type="AlphaFoldDB" id="A0A8S1RCW3"/>
<evidence type="ECO:0000313" key="2">
    <source>
        <dbReference type="EMBL" id="CAD8125517.1"/>
    </source>
</evidence>
<protein>
    <recommendedName>
        <fullName evidence="1">G domain-containing protein</fullName>
    </recommendedName>
</protein>
<dbReference type="InterPro" id="IPR006073">
    <property type="entry name" value="GTP-bd"/>
</dbReference>
<dbReference type="Pfam" id="PF01926">
    <property type="entry name" value="MMR_HSR1"/>
    <property type="match status" value="1"/>
</dbReference>
<dbReference type="GO" id="GO:0005525">
    <property type="term" value="F:GTP binding"/>
    <property type="evidence" value="ECO:0007669"/>
    <property type="project" value="InterPro"/>
</dbReference>
<proteinExistence type="predicted"/>
<dbReference type="OrthoDB" id="303967at2759"/>
<dbReference type="EMBL" id="CAJJDN010000159">
    <property type="protein sequence ID" value="CAD8125517.1"/>
    <property type="molecule type" value="Genomic_DNA"/>
</dbReference>
<organism evidence="2 3">
    <name type="scientific">Paramecium sonneborni</name>
    <dbReference type="NCBI Taxonomy" id="65129"/>
    <lineage>
        <taxon>Eukaryota</taxon>
        <taxon>Sar</taxon>
        <taxon>Alveolata</taxon>
        <taxon>Ciliophora</taxon>
        <taxon>Intramacronucleata</taxon>
        <taxon>Oligohymenophorea</taxon>
        <taxon>Peniculida</taxon>
        <taxon>Parameciidae</taxon>
        <taxon>Paramecium</taxon>
    </lineage>
</organism>